<keyword evidence="2" id="KW-1185">Reference proteome</keyword>
<dbReference type="EMBL" id="MU266527">
    <property type="protein sequence ID" value="KAH7921417.1"/>
    <property type="molecule type" value="Genomic_DNA"/>
</dbReference>
<dbReference type="Proteomes" id="UP000790709">
    <property type="component" value="Unassembled WGS sequence"/>
</dbReference>
<reference evidence="1" key="1">
    <citation type="journal article" date="2021" name="New Phytol.">
        <title>Evolutionary innovations through gain and loss of genes in the ectomycorrhizal Boletales.</title>
        <authorList>
            <person name="Wu G."/>
            <person name="Miyauchi S."/>
            <person name="Morin E."/>
            <person name="Kuo A."/>
            <person name="Drula E."/>
            <person name="Varga T."/>
            <person name="Kohler A."/>
            <person name="Feng B."/>
            <person name="Cao Y."/>
            <person name="Lipzen A."/>
            <person name="Daum C."/>
            <person name="Hundley H."/>
            <person name="Pangilinan J."/>
            <person name="Johnson J."/>
            <person name="Barry K."/>
            <person name="LaButti K."/>
            <person name="Ng V."/>
            <person name="Ahrendt S."/>
            <person name="Min B."/>
            <person name="Choi I.G."/>
            <person name="Park H."/>
            <person name="Plett J.M."/>
            <person name="Magnuson J."/>
            <person name="Spatafora J.W."/>
            <person name="Nagy L.G."/>
            <person name="Henrissat B."/>
            <person name="Grigoriev I.V."/>
            <person name="Yang Z.L."/>
            <person name="Xu J."/>
            <person name="Martin F.M."/>
        </authorList>
    </citation>
    <scope>NUCLEOTIDE SEQUENCE</scope>
    <source>
        <strain evidence="1">KUC20120723A-06</strain>
    </source>
</reference>
<gene>
    <name evidence="1" type="ORF">BV22DRAFT_733384</name>
</gene>
<evidence type="ECO:0000313" key="1">
    <source>
        <dbReference type="EMBL" id="KAH7921417.1"/>
    </source>
</evidence>
<accession>A0ACB8B7M7</accession>
<organism evidence="1 2">
    <name type="scientific">Leucogyrophana mollusca</name>
    <dbReference type="NCBI Taxonomy" id="85980"/>
    <lineage>
        <taxon>Eukaryota</taxon>
        <taxon>Fungi</taxon>
        <taxon>Dikarya</taxon>
        <taxon>Basidiomycota</taxon>
        <taxon>Agaricomycotina</taxon>
        <taxon>Agaricomycetes</taxon>
        <taxon>Agaricomycetidae</taxon>
        <taxon>Boletales</taxon>
        <taxon>Boletales incertae sedis</taxon>
        <taxon>Leucogyrophana</taxon>
    </lineage>
</organism>
<name>A0ACB8B7M7_9AGAM</name>
<proteinExistence type="predicted"/>
<comment type="caution">
    <text evidence="1">The sequence shown here is derived from an EMBL/GenBank/DDBJ whole genome shotgun (WGS) entry which is preliminary data.</text>
</comment>
<evidence type="ECO:0000313" key="2">
    <source>
        <dbReference type="Proteomes" id="UP000790709"/>
    </source>
</evidence>
<sequence>METSSAGWSHVAIKRGDPRASPVLWRHSAVSSRLVARRSWSIPRRCTHMAMWKVSTFHSWRAGTQLRAYPTRTFRLHLAPPKMAGTGKGVVADCHMHVRCYVFHPESADREGSVADFGLIAAACILNLVVFVDVSVISPQEHSDTARDFMFPRIPNDQPGRLGRAEI</sequence>
<protein>
    <submittedName>
        <fullName evidence="1">Uncharacterized protein</fullName>
    </submittedName>
</protein>